<evidence type="ECO:0000313" key="2">
    <source>
        <dbReference type="Proteomes" id="UP001627154"/>
    </source>
</evidence>
<evidence type="ECO:0000313" key="1">
    <source>
        <dbReference type="EMBL" id="KAL3384573.1"/>
    </source>
</evidence>
<protein>
    <submittedName>
        <fullName evidence="1">Uncharacterized protein</fullName>
    </submittedName>
</protein>
<organism evidence="1 2">
    <name type="scientific">Trichogramma kaykai</name>
    <dbReference type="NCBI Taxonomy" id="54128"/>
    <lineage>
        <taxon>Eukaryota</taxon>
        <taxon>Metazoa</taxon>
        <taxon>Ecdysozoa</taxon>
        <taxon>Arthropoda</taxon>
        <taxon>Hexapoda</taxon>
        <taxon>Insecta</taxon>
        <taxon>Pterygota</taxon>
        <taxon>Neoptera</taxon>
        <taxon>Endopterygota</taxon>
        <taxon>Hymenoptera</taxon>
        <taxon>Apocrita</taxon>
        <taxon>Proctotrupomorpha</taxon>
        <taxon>Chalcidoidea</taxon>
        <taxon>Trichogrammatidae</taxon>
        <taxon>Trichogramma</taxon>
    </lineage>
</organism>
<name>A0ABD2VVH9_9HYME</name>
<reference evidence="1 2" key="1">
    <citation type="journal article" date="2024" name="bioRxiv">
        <title>A reference genome for Trichogramma kaykai: A tiny desert-dwelling parasitoid wasp with competing sex-ratio distorters.</title>
        <authorList>
            <person name="Culotta J."/>
            <person name="Lindsey A.R."/>
        </authorList>
    </citation>
    <scope>NUCLEOTIDE SEQUENCE [LARGE SCALE GENOMIC DNA]</scope>
    <source>
        <strain evidence="1 2">KSX58</strain>
    </source>
</reference>
<gene>
    <name evidence="1" type="ORF">TKK_019670</name>
</gene>
<dbReference type="EMBL" id="JBJJXI010000170">
    <property type="protein sequence ID" value="KAL3384573.1"/>
    <property type="molecule type" value="Genomic_DNA"/>
</dbReference>
<accession>A0ABD2VVH9</accession>
<keyword evidence="2" id="KW-1185">Reference proteome</keyword>
<proteinExistence type="predicted"/>
<dbReference type="AlphaFoldDB" id="A0ABD2VVH9"/>
<comment type="caution">
    <text evidence="1">The sequence shown here is derived from an EMBL/GenBank/DDBJ whole genome shotgun (WGS) entry which is preliminary data.</text>
</comment>
<dbReference type="Proteomes" id="UP001627154">
    <property type="component" value="Unassembled WGS sequence"/>
</dbReference>
<sequence>MTAVCRRRRPAASQPRAMRLTKMAHLPPERERERVVTVKTSQGQFKRNTRSLCILLVDVEYTQNKN</sequence>